<dbReference type="Proteomes" id="UP000325134">
    <property type="component" value="Unassembled WGS sequence"/>
</dbReference>
<organism evidence="3 4">
    <name type="scientific">Ruegeria intermedia</name>
    <dbReference type="NCBI Taxonomy" id="996115"/>
    <lineage>
        <taxon>Bacteria</taxon>
        <taxon>Pseudomonadati</taxon>
        <taxon>Pseudomonadota</taxon>
        <taxon>Alphaproteobacteria</taxon>
        <taxon>Rhodobacterales</taxon>
        <taxon>Roseobacteraceae</taxon>
        <taxon>Ruegeria</taxon>
    </lineage>
</organism>
<sequence>MVKHAPGSFSKNFAWHGTGLRKLHIVIRAGFQDTLATVPRDRFREDSGLDASLSLIPVNFFLHNKAGRMSVDELVFQAIERPHSIRFDRLALFALHLNRVGTGQRVVSRPAMWANEFVRERLWQSGVWRSSALSDASLDPFITDRMDAQLDVRVKCRNNYRHLYELCEFWPTSLPVINAQAEQWIASALFLAWDRHILDGGPSDRASLVDLIDSDELYKLLGVTRGFALAQAGDLADLYGSVGGIERFREAKTALTPTTPPPPKPAPEIPEEEGLEWLEQEESDEVVERRTVERQEQKRNRKKAAALKQHYDNTCQFCGTKLQISEDRYYSEAAHIKGLGEPHSGPDKASNMLVLCPNHHLQFDRGILRIKKVGGDYVIRSKAMGDPLNGQKITLTHSLDDVCVNYHYRWFGSKR</sequence>
<dbReference type="InterPro" id="IPR003615">
    <property type="entry name" value="HNH_nuc"/>
</dbReference>
<proteinExistence type="predicted"/>
<keyword evidence="3" id="KW-0255">Endonuclease</keyword>
<reference evidence="3 4" key="1">
    <citation type="submission" date="2016-11" db="EMBL/GenBank/DDBJ databases">
        <authorList>
            <person name="Varghese N."/>
            <person name="Submissions S."/>
        </authorList>
    </citation>
    <scope>NUCLEOTIDE SEQUENCE [LARGE SCALE GENOMIC DNA]</scope>
    <source>
        <strain evidence="3 4">DSM 29341</strain>
    </source>
</reference>
<dbReference type="EMBL" id="FQVK01000019">
    <property type="protein sequence ID" value="SHF16492.1"/>
    <property type="molecule type" value="Genomic_DNA"/>
</dbReference>
<dbReference type="RefSeq" id="WP_223162511.1">
    <property type="nucleotide sequence ID" value="NZ_FQVK01000019.1"/>
</dbReference>
<evidence type="ECO:0000259" key="2">
    <source>
        <dbReference type="SMART" id="SM00507"/>
    </source>
</evidence>
<dbReference type="Pfam" id="PF13391">
    <property type="entry name" value="HNH_2"/>
    <property type="match status" value="1"/>
</dbReference>
<keyword evidence="3" id="KW-0540">Nuclease</keyword>
<evidence type="ECO:0000313" key="4">
    <source>
        <dbReference type="Proteomes" id="UP000325134"/>
    </source>
</evidence>
<evidence type="ECO:0000256" key="1">
    <source>
        <dbReference type="SAM" id="MobiDB-lite"/>
    </source>
</evidence>
<keyword evidence="4" id="KW-1185">Reference proteome</keyword>
<keyword evidence="3" id="KW-0378">Hydrolase</keyword>
<protein>
    <submittedName>
        <fullName evidence="3">HNH endonuclease</fullName>
    </submittedName>
</protein>
<feature type="region of interest" description="Disordered" evidence="1">
    <location>
        <begin position="251"/>
        <end position="300"/>
    </location>
</feature>
<feature type="compositionally biased region" description="Pro residues" evidence="1">
    <location>
        <begin position="258"/>
        <end position="268"/>
    </location>
</feature>
<dbReference type="Gene3D" id="1.10.30.50">
    <property type="match status" value="1"/>
</dbReference>
<gene>
    <name evidence="3" type="ORF">SAMN05444279_11973</name>
</gene>
<dbReference type="GO" id="GO:0004519">
    <property type="term" value="F:endonuclease activity"/>
    <property type="evidence" value="ECO:0007669"/>
    <property type="project" value="UniProtKB-KW"/>
</dbReference>
<feature type="compositionally biased region" description="Acidic residues" evidence="1">
    <location>
        <begin position="269"/>
        <end position="285"/>
    </location>
</feature>
<evidence type="ECO:0000313" key="3">
    <source>
        <dbReference type="EMBL" id="SHF16492.1"/>
    </source>
</evidence>
<accession>A0A1M4ZFC4</accession>
<dbReference type="AlphaFoldDB" id="A0A1M4ZFC4"/>
<dbReference type="CDD" id="cd00085">
    <property type="entry name" value="HNHc"/>
    <property type="match status" value="1"/>
</dbReference>
<feature type="domain" description="HNH nuclease" evidence="2">
    <location>
        <begin position="303"/>
        <end position="361"/>
    </location>
</feature>
<feature type="compositionally biased region" description="Basic and acidic residues" evidence="1">
    <location>
        <begin position="286"/>
        <end position="298"/>
    </location>
</feature>
<dbReference type="SMART" id="SM00507">
    <property type="entry name" value="HNHc"/>
    <property type="match status" value="1"/>
</dbReference>
<name>A0A1M4ZFC4_9RHOB</name>